<gene>
    <name evidence="3" type="primary">infB_56</name>
    <name evidence="3" type="ORF">CM83_103562</name>
</gene>
<accession>A0A0A9XPI7</accession>
<dbReference type="EMBL" id="GBHO01021710">
    <property type="protein sequence ID" value="JAG21894.1"/>
    <property type="molecule type" value="Transcribed_RNA"/>
</dbReference>
<evidence type="ECO:0000313" key="3">
    <source>
        <dbReference type="EMBL" id="JAG21894.1"/>
    </source>
</evidence>
<dbReference type="Pfam" id="PF25298">
    <property type="entry name" value="Baculo_FP_2nd"/>
    <property type="match status" value="1"/>
</dbReference>
<reference evidence="3" key="2">
    <citation type="submission" date="2014-07" db="EMBL/GenBank/DDBJ databases">
        <authorList>
            <person name="Hull J."/>
        </authorList>
    </citation>
    <scope>NUCLEOTIDE SEQUENCE</scope>
</reference>
<feature type="domain" description="FP protein C-terminal" evidence="2">
    <location>
        <begin position="112"/>
        <end position="160"/>
    </location>
</feature>
<name>A0A0A9XPI7_LYGHE</name>
<evidence type="ECO:0000259" key="2">
    <source>
        <dbReference type="Pfam" id="PF25298"/>
    </source>
</evidence>
<proteinExistence type="predicted"/>
<protein>
    <submittedName>
        <fullName evidence="3">Translation initiation factor IF-2</fullName>
    </submittedName>
</protein>
<dbReference type="GO" id="GO:0003743">
    <property type="term" value="F:translation initiation factor activity"/>
    <property type="evidence" value="ECO:0007669"/>
    <property type="project" value="UniProtKB-KW"/>
</dbReference>
<keyword evidence="3" id="KW-0648">Protein biosynthesis</keyword>
<sequence length="178" mass="20138">TDLNNVTEINGIPAADNENCENIFLTICEKINCPVDNSDIVQIRRLPAPSPSTTKKPEPHKKSQPQTILVTMKNSSIRQKILDSRKATPTISLKDIGFGTPDGTFFMNERLTVYNRHLFWLARQAKNSLQYKYCWVKHGTVYLRKMDKGPVIKITKEADIPTKESTKGDNRSPRGPPD</sequence>
<feature type="non-terminal residue" evidence="3">
    <location>
        <position position="1"/>
    </location>
</feature>
<dbReference type="AlphaFoldDB" id="A0A0A9XPI7"/>
<reference evidence="3" key="1">
    <citation type="journal article" date="2014" name="PLoS ONE">
        <title>Transcriptome-Based Identification of ABC Transporters in the Western Tarnished Plant Bug Lygus hesperus.</title>
        <authorList>
            <person name="Hull J.J."/>
            <person name="Chaney K."/>
            <person name="Geib S.M."/>
            <person name="Fabrick J.A."/>
            <person name="Brent C.S."/>
            <person name="Walsh D."/>
            <person name="Lavine L.C."/>
        </authorList>
    </citation>
    <scope>NUCLEOTIDE SEQUENCE</scope>
</reference>
<keyword evidence="3" id="KW-0396">Initiation factor</keyword>
<feature type="region of interest" description="Disordered" evidence="1">
    <location>
        <begin position="156"/>
        <end position="178"/>
    </location>
</feature>
<dbReference type="InterPro" id="IPR057251">
    <property type="entry name" value="FP_C"/>
</dbReference>
<organism evidence="3">
    <name type="scientific">Lygus hesperus</name>
    <name type="common">Western plant bug</name>
    <dbReference type="NCBI Taxonomy" id="30085"/>
    <lineage>
        <taxon>Eukaryota</taxon>
        <taxon>Metazoa</taxon>
        <taxon>Ecdysozoa</taxon>
        <taxon>Arthropoda</taxon>
        <taxon>Hexapoda</taxon>
        <taxon>Insecta</taxon>
        <taxon>Pterygota</taxon>
        <taxon>Neoptera</taxon>
        <taxon>Paraneoptera</taxon>
        <taxon>Hemiptera</taxon>
        <taxon>Heteroptera</taxon>
        <taxon>Panheteroptera</taxon>
        <taxon>Cimicomorpha</taxon>
        <taxon>Miridae</taxon>
        <taxon>Mirini</taxon>
        <taxon>Lygus</taxon>
    </lineage>
</organism>
<evidence type="ECO:0000256" key="1">
    <source>
        <dbReference type="SAM" id="MobiDB-lite"/>
    </source>
</evidence>